<proteinExistence type="predicted"/>
<name>A0A9Q3DNZ5_9BASI</name>
<evidence type="ECO:0000256" key="1">
    <source>
        <dbReference type="SAM" id="MobiDB-lite"/>
    </source>
</evidence>
<dbReference type="EMBL" id="AVOT02017741">
    <property type="protein sequence ID" value="MBW0504133.1"/>
    <property type="molecule type" value="Genomic_DNA"/>
</dbReference>
<evidence type="ECO:0000313" key="2">
    <source>
        <dbReference type="EMBL" id="MBW0504133.1"/>
    </source>
</evidence>
<comment type="caution">
    <text evidence="2">The sequence shown here is derived from an EMBL/GenBank/DDBJ whole genome shotgun (WGS) entry which is preliminary data.</text>
</comment>
<feature type="region of interest" description="Disordered" evidence="1">
    <location>
        <begin position="159"/>
        <end position="204"/>
    </location>
</feature>
<keyword evidence="3" id="KW-1185">Reference proteome</keyword>
<reference evidence="2" key="1">
    <citation type="submission" date="2021-03" db="EMBL/GenBank/DDBJ databases">
        <title>Draft genome sequence of rust myrtle Austropuccinia psidii MF-1, a brazilian biotype.</title>
        <authorList>
            <person name="Quecine M.C."/>
            <person name="Pachon D.M.R."/>
            <person name="Bonatelli M.L."/>
            <person name="Correr F.H."/>
            <person name="Franceschini L.M."/>
            <person name="Leite T.F."/>
            <person name="Margarido G.R.A."/>
            <person name="Almeida C.A."/>
            <person name="Ferrarezi J.A."/>
            <person name="Labate C.A."/>
        </authorList>
    </citation>
    <scope>NUCLEOTIDE SEQUENCE</scope>
    <source>
        <strain evidence="2">MF-1</strain>
    </source>
</reference>
<gene>
    <name evidence="2" type="ORF">O181_043848</name>
</gene>
<dbReference type="AlphaFoldDB" id="A0A9Q3DNZ5"/>
<sequence>MEKAIQSNQMDLDKEEIRQEQCLPSLPQERHIWRMPELPPVPTNFDVNSEPEIIEGNILRAEPLPSGSHRNILVPIPKLVQRRKRRGVGNTPKPLAGGHELLLTNQEKTIELLGGWSSLSCKELVEEPKYFICRPEGIGNDSSFGRRPSGIYQLQIEAQKTSEEEEMSQEPSGQGQGQRKLAQTLPTRGQDSYGIHSQRAGKDKQALSTQIIKEIQFVKYSIY</sequence>
<organism evidence="2 3">
    <name type="scientific">Austropuccinia psidii MF-1</name>
    <dbReference type="NCBI Taxonomy" id="1389203"/>
    <lineage>
        <taxon>Eukaryota</taxon>
        <taxon>Fungi</taxon>
        <taxon>Dikarya</taxon>
        <taxon>Basidiomycota</taxon>
        <taxon>Pucciniomycotina</taxon>
        <taxon>Pucciniomycetes</taxon>
        <taxon>Pucciniales</taxon>
        <taxon>Sphaerophragmiaceae</taxon>
        <taxon>Austropuccinia</taxon>
    </lineage>
</organism>
<protein>
    <submittedName>
        <fullName evidence="2">Uncharacterized protein</fullName>
    </submittedName>
</protein>
<evidence type="ECO:0000313" key="3">
    <source>
        <dbReference type="Proteomes" id="UP000765509"/>
    </source>
</evidence>
<accession>A0A9Q3DNZ5</accession>
<dbReference type="Proteomes" id="UP000765509">
    <property type="component" value="Unassembled WGS sequence"/>
</dbReference>